<dbReference type="AlphaFoldDB" id="A0A370THQ3"/>
<evidence type="ECO:0000256" key="5">
    <source>
        <dbReference type="ARBA" id="ARBA00022792"/>
    </source>
</evidence>
<dbReference type="PROSITE" id="PS01304">
    <property type="entry name" value="UBIH"/>
    <property type="match status" value="1"/>
</dbReference>
<dbReference type="GO" id="GO:0071949">
    <property type="term" value="F:FAD binding"/>
    <property type="evidence" value="ECO:0007669"/>
    <property type="project" value="InterPro"/>
</dbReference>
<dbReference type="InterPro" id="IPR000689">
    <property type="entry name" value="UbQ_mOase_COQ6"/>
</dbReference>
<dbReference type="PRINTS" id="PR00420">
    <property type="entry name" value="RNGMNOXGNASE"/>
</dbReference>
<evidence type="ECO:0000256" key="1">
    <source>
        <dbReference type="ARBA" id="ARBA00001974"/>
    </source>
</evidence>
<comment type="catalytic activity">
    <reaction evidence="11">
        <text>a 4-hydroxy-3-(all-trans-polyprenyl)benzoate + 2 reduced [2Fe-2S]-[ferredoxin] + O2 + 2 H(+) = a 3,4-dihydroxy-5-(all-trans-polyprenyl)benzoate + 2 oxidized [2Fe-2S]-[ferredoxin] + H2O</text>
        <dbReference type="Rhea" id="RHEA:81195"/>
        <dbReference type="Rhea" id="RHEA-COMP:9514"/>
        <dbReference type="Rhea" id="RHEA-COMP:10000"/>
        <dbReference type="Rhea" id="RHEA-COMP:10001"/>
        <dbReference type="Rhea" id="RHEA-COMP:10930"/>
        <dbReference type="ChEBI" id="CHEBI:15377"/>
        <dbReference type="ChEBI" id="CHEBI:15378"/>
        <dbReference type="ChEBI" id="CHEBI:15379"/>
        <dbReference type="ChEBI" id="CHEBI:33737"/>
        <dbReference type="ChEBI" id="CHEBI:33738"/>
        <dbReference type="ChEBI" id="CHEBI:64694"/>
        <dbReference type="ChEBI" id="CHEBI:78396"/>
        <dbReference type="EC" id="1.14.15.45"/>
    </reaction>
</comment>
<keyword evidence="10 11" id="KW-0472">Membrane</keyword>
<keyword evidence="13" id="KW-0830">Ubiquinone</keyword>
<evidence type="ECO:0000256" key="6">
    <source>
        <dbReference type="ARBA" id="ARBA00022827"/>
    </source>
</evidence>
<dbReference type="PANTHER" id="PTHR43876:SF7">
    <property type="entry name" value="UBIQUINONE BIOSYNTHESIS MONOOXYGENASE COQ6, MITOCHONDRIAL"/>
    <property type="match status" value="1"/>
</dbReference>
<keyword evidence="3 11" id="KW-0285">Flavoprotein</keyword>
<comment type="catalytic activity">
    <reaction evidence="11">
        <text>a 2-methoxy-6-(all-trans-polyprenyl)phenol + 2 reduced [2Fe-2S]-[ferredoxin] + O2 + 2 H(+) = a 2-methoxy-6-(all-trans-polyprenyl)benzene-1,4-diol + 2 oxidized [2Fe-2S]-[ferredoxin] + H2O</text>
        <dbReference type="Rhea" id="RHEA:81183"/>
        <dbReference type="Rhea" id="RHEA-COMP:9551"/>
        <dbReference type="Rhea" id="RHEA-COMP:10000"/>
        <dbReference type="Rhea" id="RHEA-COMP:10001"/>
        <dbReference type="Rhea" id="RHEA-COMP:10858"/>
        <dbReference type="ChEBI" id="CHEBI:15377"/>
        <dbReference type="ChEBI" id="CHEBI:15378"/>
        <dbReference type="ChEBI" id="CHEBI:15379"/>
        <dbReference type="ChEBI" id="CHEBI:33737"/>
        <dbReference type="ChEBI" id="CHEBI:33738"/>
        <dbReference type="ChEBI" id="CHEBI:62731"/>
        <dbReference type="ChEBI" id="CHEBI:84166"/>
        <dbReference type="EC" id="1.14.15.46"/>
    </reaction>
</comment>
<keyword evidence="9 11" id="KW-0496">Mitochondrion</keyword>
<dbReference type="OrthoDB" id="683240at2759"/>
<comment type="caution">
    <text evidence="13">The sequence shown here is derived from an EMBL/GenBank/DDBJ whole genome shotgun (WGS) entry which is preliminary data.</text>
</comment>
<comment type="subunit">
    <text evidence="11">Component of a multi-subunit COQ enzyme complex, composed of at least COQ3, COQ4, COQ5, COQ6, COQ7 and COQ9.</text>
</comment>
<dbReference type="SUPFAM" id="SSF51905">
    <property type="entry name" value="FAD/NAD(P)-binding domain"/>
    <property type="match status" value="1"/>
</dbReference>
<comment type="function">
    <text evidence="11">FAD-dependent monooxygenase required for two non-consecutive steps during ubiquinone biosynthesis. Required for the C5-ring hydroxylation during ubiquinone biosynthesis by catalyzing the hydroxylation of 4-hydroxy-3-(all-trans-polyprenyl)benzoic acid to 3,4-dihydroxy-5-(all-trans-polyprenyl)benzoic acid. Also acts downstream of coq4, for the C1-hydroxylation during ubiquinone biosynthesis by catalyzing the hydroxylation of 2-methoxy-6-(all-trans-polyprenyl)phenol to 2-methoxy-6-(all-trans-polyprenyl)benzene-1,4-diol. The electrons required for the hydroxylation reaction are funneled indirectly to coq6 from NADPH via a ferredoxin/ferredoxin reductase system.</text>
</comment>
<evidence type="ECO:0000256" key="7">
    <source>
        <dbReference type="ARBA" id="ARBA00023002"/>
    </source>
</evidence>
<keyword evidence="5 11" id="KW-0999">Mitochondrion inner membrane</keyword>
<dbReference type="GO" id="GO:0031314">
    <property type="term" value="C:extrinsic component of mitochondrial inner membrane"/>
    <property type="evidence" value="ECO:0007669"/>
    <property type="project" value="UniProtKB-UniRule"/>
</dbReference>
<keyword evidence="4 11" id="KW-0831">Ubiquinone biosynthesis</keyword>
<keyword evidence="8 11" id="KW-0503">Monooxygenase</keyword>
<dbReference type="EMBL" id="NPIC01000007">
    <property type="protein sequence ID" value="RDL34729.1"/>
    <property type="molecule type" value="Genomic_DNA"/>
</dbReference>
<dbReference type="GO" id="GO:0120538">
    <property type="term" value="F:2-methoxy-6-polyprenolphenol 4-hydroxylase activity"/>
    <property type="evidence" value="ECO:0007669"/>
    <property type="project" value="UniProtKB-EC"/>
</dbReference>
<reference evidence="13 14" key="1">
    <citation type="journal article" date="2018" name="IMA Fungus">
        <title>IMA Genome-F 9: Draft genome sequence of Annulohypoxylon stygium, Aspergillus mulundensis, Berkeleyomyces basicola (syn. Thielaviopsis basicola), Ceratocystis smalleyi, two Cercospora beticola strains, Coleophoma cylindrospora, Fusarium fracticaudum, Phialophora cf. hyalina, and Morchella septimelata.</title>
        <authorList>
            <person name="Wingfield B.D."/>
            <person name="Bills G.F."/>
            <person name="Dong Y."/>
            <person name="Huang W."/>
            <person name="Nel W.J."/>
            <person name="Swalarsk-Parry B.S."/>
            <person name="Vaghefi N."/>
            <person name="Wilken P.M."/>
            <person name="An Z."/>
            <person name="de Beer Z.W."/>
            <person name="De Vos L."/>
            <person name="Chen L."/>
            <person name="Duong T.A."/>
            <person name="Gao Y."/>
            <person name="Hammerbacher A."/>
            <person name="Kikkert J.R."/>
            <person name="Li Y."/>
            <person name="Li H."/>
            <person name="Li K."/>
            <person name="Li Q."/>
            <person name="Liu X."/>
            <person name="Ma X."/>
            <person name="Naidoo K."/>
            <person name="Pethybridge S.J."/>
            <person name="Sun J."/>
            <person name="Steenkamp E.T."/>
            <person name="van der Nest M.A."/>
            <person name="van Wyk S."/>
            <person name="Wingfield M.J."/>
            <person name="Xiong C."/>
            <person name="Yue Q."/>
            <person name="Zhang X."/>
        </authorList>
    </citation>
    <scope>NUCLEOTIDE SEQUENCE [LARGE SCALE GENOMIC DNA]</scope>
    <source>
        <strain evidence="13 14">BP 5553</strain>
    </source>
</reference>
<organism evidence="13 14">
    <name type="scientific">Venustampulla echinocandica</name>
    <dbReference type="NCBI Taxonomy" id="2656787"/>
    <lineage>
        <taxon>Eukaryota</taxon>
        <taxon>Fungi</taxon>
        <taxon>Dikarya</taxon>
        <taxon>Ascomycota</taxon>
        <taxon>Pezizomycotina</taxon>
        <taxon>Leotiomycetes</taxon>
        <taxon>Helotiales</taxon>
        <taxon>Pleuroascaceae</taxon>
        <taxon>Venustampulla</taxon>
    </lineage>
</organism>
<dbReference type="STRING" id="2656787.A0A370THQ3"/>
<evidence type="ECO:0000313" key="14">
    <source>
        <dbReference type="Proteomes" id="UP000254866"/>
    </source>
</evidence>
<evidence type="ECO:0000256" key="3">
    <source>
        <dbReference type="ARBA" id="ARBA00022630"/>
    </source>
</evidence>
<dbReference type="HAMAP" id="MF_03193">
    <property type="entry name" value="COQ6_monooxygenase"/>
    <property type="match status" value="1"/>
</dbReference>
<dbReference type="InterPro" id="IPR002938">
    <property type="entry name" value="FAD-bd"/>
</dbReference>
<dbReference type="NCBIfam" id="TIGR01988">
    <property type="entry name" value="Ubi-OHases"/>
    <property type="match status" value="1"/>
</dbReference>
<dbReference type="InterPro" id="IPR036188">
    <property type="entry name" value="FAD/NAD-bd_sf"/>
</dbReference>
<feature type="domain" description="FAD-binding" evidence="12">
    <location>
        <begin position="46"/>
        <end position="441"/>
    </location>
</feature>
<evidence type="ECO:0000256" key="4">
    <source>
        <dbReference type="ARBA" id="ARBA00022688"/>
    </source>
</evidence>
<protein>
    <recommendedName>
        <fullName evidence="11">Ubiquinone biosynthesis monooxygenase COQ6, mitochondrial</fullName>
        <ecNumber evidence="11">1.14.15.45</ecNumber>
    </recommendedName>
    <alternativeName>
        <fullName evidence="11">2-methoxy-6-polyprenolphenol 4-hydroxylase</fullName>
        <ecNumber evidence="11">1.14.15.46</ecNumber>
    </alternativeName>
</protein>
<evidence type="ECO:0000256" key="9">
    <source>
        <dbReference type="ARBA" id="ARBA00023128"/>
    </source>
</evidence>
<sequence length="497" mass="54022">MRPLQSPLQARQLSEYVCNNCTRQLRRQRRRYATTTLTTSSNPDIYDVVCVGGGPAGLSLLAALRSNPATSRLKIALVESQSLTPIRSFSLPPTQFSNRCSSLTPSSVRFLQSIGAWKFVKRERVQAYREMRVWDGVSGASIDFDTAALGPGGKDGVIAYMNENLNLTSALLQRIDELGGVDVLDGQKVADIRLGEEGEDVDLSSWPVVKVSGGREITARLLVGADGANSPVRAFAGIQSRGWDYERHGVVATLKMEGPGWGGEDHKIAYQRFLPTGPIAMLPLPGSYSTLVWSTTPELAAKLKSLNEQDFVSMVNAGLRLSPTDLKYLHSMPEGQTDEATWREQHTPFETNKIPQRVVGVQEGTIASFPLKFRHADTYIGERIALVGDAAHTVHPLAGQGLNQGQGDVESLAKTIEYSVTHGQDIGVQLSLEAYNAERYAQNNLLMGVMDKLHKLYAVESGPVVALRSLGLRAVDGLGPLKGFFMKQAAGTGVKVF</sequence>
<keyword evidence="6 11" id="KW-0274">FAD</keyword>
<evidence type="ECO:0000256" key="10">
    <source>
        <dbReference type="ARBA" id="ARBA00023136"/>
    </source>
</evidence>
<name>A0A370THQ3_9HELO</name>
<dbReference type="GO" id="GO:0106364">
    <property type="term" value="F:4-hydroxy-3-all-trans-polyprenylbenzoate oxygenase activity"/>
    <property type="evidence" value="ECO:0007669"/>
    <property type="project" value="UniProtKB-EC"/>
</dbReference>
<dbReference type="PANTHER" id="PTHR43876">
    <property type="entry name" value="UBIQUINONE BIOSYNTHESIS MONOOXYGENASE COQ6, MITOCHONDRIAL"/>
    <property type="match status" value="1"/>
</dbReference>
<dbReference type="EC" id="1.14.15.45" evidence="11"/>
<dbReference type="Gene3D" id="3.50.50.60">
    <property type="entry name" value="FAD/NAD(P)-binding domain"/>
    <property type="match status" value="2"/>
</dbReference>
<accession>A0A370THQ3</accession>
<dbReference type="Pfam" id="PF01494">
    <property type="entry name" value="FAD_binding_3"/>
    <property type="match status" value="1"/>
</dbReference>
<keyword evidence="7 11" id="KW-0560">Oxidoreductase</keyword>
<dbReference type="Proteomes" id="UP000254866">
    <property type="component" value="Unassembled WGS sequence"/>
</dbReference>
<dbReference type="UniPathway" id="UPA00232"/>
<comment type="similarity">
    <text evidence="2 11">Belongs to the UbiH/COQ6 family.</text>
</comment>
<comment type="subcellular location">
    <subcellularLocation>
        <location evidence="11">Mitochondrion inner membrane</location>
        <topology evidence="11">Peripheral membrane protein</topology>
        <orientation evidence="11">Matrix side</orientation>
    </subcellularLocation>
</comment>
<evidence type="ECO:0000259" key="12">
    <source>
        <dbReference type="Pfam" id="PF01494"/>
    </source>
</evidence>
<evidence type="ECO:0000256" key="11">
    <source>
        <dbReference type="HAMAP-Rule" id="MF_03193"/>
    </source>
</evidence>
<comment type="pathway">
    <text evidence="11">Cofactor biosynthesis; ubiquinone biosynthesis.</text>
</comment>
<dbReference type="InterPro" id="IPR018168">
    <property type="entry name" value="Ubi_Hdrlase_CS"/>
</dbReference>
<proteinExistence type="inferred from homology"/>
<comment type="cofactor">
    <cofactor evidence="1 11">
        <name>FAD</name>
        <dbReference type="ChEBI" id="CHEBI:57692"/>
    </cofactor>
</comment>
<evidence type="ECO:0000313" key="13">
    <source>
        <dbReference type="EMBL" id="RDL34729.1"/>
    </source>
</evidence>
<gene>
    <name evidence="11" type="primary">COQ6</name>
    <name evidence="13" type="ORF">BP5553_07857</name>
</gene>
<dbReference type="GO" id="GO:0016712">
    <property type="term" value="F:oxidoreductase activity, acting on paired donors, with incorporation or reduction of molecular oxygen, reduced flavin or flavoprotein as one donor, and incorporation of one atom of oxygen"/>
    <property type="evidence" value="ECO:0007669"/>
    <property type="project" value="UniProtKB-UniRule"/>
</dbReference>
<dbReference type="InterPro" id="IPR051205">
    <property type="entry name" value="UbiH/COQ6_monooxygenase"/>
</dbReference>
<dbReference type="InterPro" id="IPR010971">
    <property type="entry name" value="UbiH/COQ6"/>
</dbReference>
<keyword evidence="14" id="KW-1185">Reference proteome</keyword>
<evidence type="ECO:0000256" key="8">
    <source>
        <dbReference type="ARBA" id="ARBA00023033"/>
    </source>
</evidence>
<dbReference type="FunFam" id="3.50.50.60:FF:000021">
    <property type="entry name" value="Ubiquinone biosynthesis monooxygenase COQ6"/>
    <property type="match status" value="1"/>
</dbReference>
<dbReference type="EC" id="1.14.15.46" evidence="11"/>
<dbReference type="FunFam" id="3.50.50.60:FF:000245">
    <property type="entry name" value="Ubiquinone biosynthesis monooxygenase COQ6, mitochondrial"/>
    <property type="match status" value="1"/>
</dbReference>
<evidence type="ECO:0000256" key="2">
    <source>
        <dbReference type="ARBA" id="ARBA00005349"/>
    </source>
</evidence>